<dbReference type="STRING" id="242507.G4NJ74"/>
<dbReference type="PANTHER" id="PTHR42678">
    <property type="entry name" value="AMIDASE"/>
    <property type="match status" value="1"/>
</dbReference>
<dbReference type="Gene3D" id="3.90.1300.10">
    <property type="entry name" value="Amidase signature (AS) domain"/>
    <property type="match status" value="1"/>
</dbReference>
<reference evidence="2 3" key="1">
    <citation type="journal article" date="2005" name="Nature">
        <title>The genome sequence of the rice blast fungus Magnaporthe grisea.</title>
        <authorList>
            <person name="Dean R.A."/>
            <person name="Talbot N.J."/>
            <person name="Ebbole D.J."/>
            <person name="Farman M.L."/>
            <person name="Mitchell T.K."/>
            <person name="Orbach M.J."/>
            <person name="Thon M."/>
            <person name="Kulkarni R."/>
            <person name="Xu J.R."/>
            <person name="Pan H."/>
            <person name="Read N.D."/>
            <person name="Lee Y.H."/>
            <person name="Carbone I."/>
            <person name="Brown D."/>
            <person name="Oh Y.Y."/>
            <person name="Donofrio N."/>
            <person name="Jeong J.S."/>
            <person name="Soanes D.M."/>
            <person name="Djonovic S."/>
            <person name="Kolomiets E."/>
            <person name="Rehmeyer C."/>
            <person name="Li W."/>
            <person name="Harding M."/>
            <person name="Kim S."/>
            <person name="Lebrun M.H."/>
            <person name="Bohnert H."/>
            <person name="Coughlan S."/>
            <person name="Butler J."/>
            <person name="Calvo S."/>
            <person name="Ma L.J."/>
            <person name="Nicol R."/>
            <person name="Purcell S."/>
            <person name="Nusbaum C."/>
            <person name="Galagan J.E."/>
            <person name="Birren B.W."/>
        </authorList>
    </citation>
    <scope>NUCLEOTIDE SEQUENCE [LARGE SCALE GENOMIC DNA]</scope>
    <source>
        <strain evidence="3">70-15 / ATCC MYA-4617 / FGSC 8958</strain>
    </source>
</reference>
<evidence type="ECO:0000259" key="1">
    <source>
        <dbReference type="Pfam" id="PF01425"/>
    </source>
</evidence>
<dbReference type="RefSeq" id="XP_003721033.1">
    <property type="nucleotide sequence ID" value="XM_003720985.1"/>
</dbReference>
<dbReference type="eggNOG" id="KOG1211">
    <property type="taxonomic scope" value="Eukaryota"/>
</dbReference>
<keyword evidence="2" id="KW-0808">Transferase</keyword>
<reference key="2">
    <citation type="submission" date="2011-05" db="EMBL/GenBank/DDBJ databases">
        <title>The Genome Sequence of Magnaporthe oryzae 70-15.</title>
        <authorList>
            <consortium name="The Broad Institute Genome Sequencing Platform"/>
            <person name="Ma L.-J."/>
            <person name="Dead R."/>
            <person name="Young S.K."/>
            <person name="Zeng Q."/>
            <person name="Gargeya S."/>
            <person name="Fitzgerald M."/>
            <person name="Haas B."/>
            <person name="Abouelleil A."/>
            <person name="Alvarado L."/>
            <person name="Arachchi H.M."/>
            <person name="Berlin A."/>
            <person name="Brown A."/>
            <person name="Chapman S.B."/>
            <person name="Chen Z."/>
            <person name="Dunbar C."/>
            <person name="Freedman E."/>
            <person name="Gearin G."/>
            <person name="Gellesch M."/>
            <person name="Goldberg J."/>
            <person name="Griggs A."/>
            <person name="Gujja S."/>
            <person name="Heiman D."/>
            <person name="Howarth C."/>
            <person name="Larson L."/>
            <person name="Lui A."/>
            <person name="MacDonald P.J.P."/>
            <person name="Mehta T."/>
            <person name="Montmayeur A."/>
            <person name="Murphy C."/>
            <person name="Neiman D."/>
            <person name="Pearson M."/>
            <person name="Priest M."/>
            <person name="Roberts A."/>
            <person name="Saif S."/>
            <person name="Shea T."/>
            <person name="Shenoy N."/>
            <person name="Sisk P."/>
            <person name="Stolte C."/>
            <person name="Sykes S."/>
            <person name="Yandava C."/>
            <person name="Wortman J."/>
            <person name="Nusbaum C."/>
            <person name="Birren B."/>
        </authorList>
    </citation>
    <scope>NUCLEOTIDE SEQUENCE</scope>
    <source>
        <strain>70-15</strain>
    </source>
</reference>
<dbReference type="EMBL" id="CM001237">
    <property type="protein sequence ID" value="EHA46290.1"/>
    <property type="molecule type" value="Genomic_DNA"/>
</dbReference>
<dbReference type="Pfam" id="PF01425">
    <property type="entry name" value="Amidase"/>
    <property type="match status" value="1"/>
</dbReference>
<organism evidence="2 3">
    <name type="scientific">Pyricularia oryzae (strain 70-15 / ATCC MYA-4617 / FGSC 8958)</name>
    <name type="common">Rice blast fungus</name>
    <name type="synonym">Magnaporthe oryzae</name>
    <dbReference type="NCBI Taxonomy" id="242507"/>
    <lineage>
        <taxon>Eukaryota</taxon>
        <taxon>Fungi</taxon>
        <taxon>Dikarya</taxon>
        <taxon>Ascomycota</taxon>
        <taxon>Pezizomycotina</taxon>
        <taxon>Sordariomycetes</taxon>
        <taxon>Sordariomycetidae</taxon>
        <taxon>Magnaporthales</taxon>
        <taxon>Pyriculariaceae</taxon>
        <taxon>Pyricularia</taxon>
    </lineage>
</organism>
<protein>
    <submittedName>
        <fullName evidence="2">Glutamyl-tRNA(Gln) amidotransferase subunit A</fullName>
    </submittedName>
</protein>
<dbReference type="AlphaFoldDB" id="G4NJ74"/>
<evidence type="ECO:0000313" key="2">
    <source>
        <dbReference type="EMBL" id="EHA46290.1"/>
    </source>
</evidence>
<evidence type="ECO:0000313" key="3">
    <source>
        <dbReference type="Proteomes" id="UP000009058"/>
    </source>
</evidence>
<proteinExistence type="predicted"/>
<gene>
    <name evidence="2" type="ORF">MGG_02726</name>
</gene>
<dbReference type="KEGG" id="mgr:MGG_02726"/>
<dbReference type="OrthoDB" id="566138at2759"/>
<dbReference type="HOGENOM" id="CLU_009600_14_2_1"/>
<dbReference type="SUPFAM" id="SSF75304">
    <property type="entry name" value="Amidase signature (AS) enzymes"/>
    <property type="match status" value="1"/>
</dbReference>
<dbReference type="Proteomes" id="UP000009058">
    <property type="component" value="Chromosome 7"/>
</dbReference>
<dbReference type="InterPro" id="IPR036928">
    <property type="entry name" value="AS_sf"/>
</dbReference>
<dbReference type="InParanoid" id="G4NJ74"/>
<keyword evidence="3" id="KW-1185">Reference proteome</keyword>
<name>G4NJ74_PYRO7</name>
<feature type="domain" description="Amidase" evidence="1">
    <location>
        <begin position="102"/>
        <end position="549"/>
    </location>
</feature>
<sequence length="606" mass="63672">MGVITIHQSSTAHAAITNPDPLASTATSLTYSGFHGVPVTMRLRKTAVRFQPIVVFKTGLLLLAHTITATAFGLEKHLDVRSASISSLHDALFSGQTTCRTIISAHISRIQAFNPIINAITALDPACLSAADALDAQLAAGNVTGRPLFCIPVLLKDSFDAAGMSTAAGCLALARNRPRVDSPTVAALRSAGAVVLGRASMHELALEGISASSLAGQVRNPYDLRRTPGGSSGGSGAAVAAGFAVLATGTDTVNSLRSPASANGLCSFRPTTGLVSKEGIVPVSATQDAIGAMGRSVEDIAVALQVMAGARGEDVPDEVVGTHYVKEMMEGDGLKGLRLGVVDGFFNHTADPETDPVNNAMETMMSLLKNAGVTIVNITDPVFDAVSILTSLDVQRFEYKEQLGLYLGRTDLDGEDVPRSFDQLYHGNRESQDFVVLPYQYDFINKSSTASTSDDEYKTRQAGIRRLTEHLAATLATHSLEALIYPQQKNLVVEIGSPSQAGRNGILAALTGSPVVVVPAGYSPEEGGRGGVPIGMEILGMSWTEGRLLGIARSISQLPGAPAWRMPGTVNSSVEVRAYEEVPVIVPDRGSVPPEYPLGNLWHGPV</sequence>
<dbReference type="InterPro" id="IPR023631">
    <property type="entry name" value="Amidase_dom"/>
</dbReference>
<dbReference type="VEuPathDB" id="FungiDB:MGG_02726"/>
<dbReference type="PANTHER" id="PTHR42678:SF5">
    <property type="entry name" value="GLUTAMYL-TRNA(GLN) AMIDOTRANSFERASE SUBUNIT A"/>
    <property type="match status" value="1"/>
</dbReference>
<dbReference type="GO" id="GO:0016740">
    <property type="term" value="F:transferase activity"/>
    <property type="evidence" value="ECO:0007669"/>
    <property type="project" value="UniProtKB-KW"/>
</dbReference>
<dbReference type="SMR" id="G4NJ74"/>
<accession>G4NJ74</accession>
<dbReference type="OMA" id="CGGDTMN"/>
<dbReference type="GeneID" id="2682326"/>